<keyword evidence="2" id="KW-0472">Membrane</keyword>
<evidence type="ECO:0000313" key="4">
    <source>
        <dbReference type="Proteomes" id="UP001241169"/>
    </source>
</evidence>
<organism evidence="3 4">
    <name type="scientific">Colletotrichum paranaense</name>
    <dbReference type="NCBI Taxonomy" id="1914294"/>
    <lineage>
        <taxon>Eukaryota</taxon>
        <taxon>Fungi</taxon>
        <taxon>Dikarya</taxon>
        <taxon>Ascomycota</taxon>
        <taxon>Pezizomycotina</taxon>
        <taxon>Sordariomycetes</taxon>
        <taxon>Hypocreomycetidae</taxon>
        <taxon>Glomerellales</taxon>
        <taxon>Glomerellaceae</taxon>
        <taxon>Colletotrichum</taxon>
        <taxon>Colletotrichum acutatum species complex</taxon>
    </lineage>
</organism>
<evidence type="ECO:0000256" key="2">
    <source>
        <dbReference type="SAM" id="Phobius"/>
    </source>
</evidence>
<dbReference type="RefSeq" id="XP_060351205.1">
    <property type="nucleotide sequence ID" value="XM_060489739.1"/>
</dbReference>
<proteinExistence type="predicted"/>
<feature type="transmembrane region" description="Helical" evidence="2">
    <location>
        <begin position="302"/>
        <end position="324"/>
    </location>
</feature>
<gene>
    <name evidence="3" type="ORF">CPAR01_05461</name>
</gene>
<comment type="caution">
    <text evidence="3">The sequence shown here is derived from an EMBL/GenBank/DDBJ whole genome shotgun (WGS) entry which is preliminary data.</text>
</comment>
<reference evidence="3 4" key="1">
    <citation type="submission" date="2016-10" db="EMBL/GenBank/DDBJ databases">
        <title>The genome sequence of Colletotrichum fioriniae PJ7.</title>
        <authorList>
            <person name="Baroncelli R."/>
        </authorList>
    </citation>
    <scope>NUCLEOTIDE SEQUENCE [LARGE SCALE GENOMIC DNA]</scope>
    <source>
        <strain evidence="3 4">IMI 384185</strain>
    </source>
</reference>
<dbReference type="EMBL" id="MOPA01000004">
    <property type="protein sequence ID" value="KAK1542074.1"/>
    <property type="molecule type" value="Genomic_DNA"/>
</dbReference>
<feature type="region of interest" description="Disordered" evidence="1">
    <location>
        <begin position="351"/>
        <end position="402"/>
    </location>
</feature>
<name>A0ABQ9SRC3_9PEZI</name>
<protein>
    <submittedName>
        <fullName evidence="3">Uncharacterized protein</fullName>
    </submittedName>
</protein>
<accession>A0ABQ9SRC3</accession>
<keyword evidence="2" id="KW-0812">Transmembrane</keyword>
<sequence>MNVINEITGLQRQRNPTIPISGFVYTEPGRFIGKWDDVGASFSQTDAWEPFSLRNTVKANDENNARLESLMSALPPQADGVARVFLQELFDDDVRDNDSTSGMDFPYKFPPLRIATVGFLSLISNQYWASPLRWHRIESFNFIASKRGSPQVRWVNVVRYLRFQVIDNRLQEFIMCRTLVRTDWTGNNRRFPEEQFRLYQATATFATQLCELDAMYRPFKNTSDWMKAFSLQFCHANLLLYAKFLLRHKKSSWIVHASIENVQYPDNNFDMEMNWTAMYSEEVAKRKQQLSTYVHFRILASILWWLGLGLFCIILVVSCLIGMFRDISLGAKVLGYGLAVVSFPAARKAAQESPRVERRRQGMGADEENASPVNPPEPTTRMTELASAAANHAESEDEVANE</sequence>
<dbReference type="Proteomes" id="UP001241169">
    <property type="component" value="Unassembled WGS sequence"/>
</dbReference>
<keyword evidence="4" id="KW-1185">Reference proteome</keyword>
<keyword evidence="2" id="KW-1133">Transmembrane helix</keyword>
<evidence type="ECO:0000256" key="1">
    <source>
        <dbReference type="SAM" id="MobiDB-lite"/>
    </source>
</evidence>
<evidence type="ECO:0000313" key="3">
    <source>
        <dbReference type="EMBL" id="KAK1542074.1"/>
    </source>
</evidence>
<dbReference type="GeneID" id="85373638"/>